<accession>A0A2B7Y5N3</accession>
<dbReference type="STRING" id="1447875.A0A2B7Y5N3"/>
<dbReference type="EMBL" id="PDNB01000019">
    <property type="protein sequence ID" value="PGH16208.1"/>
    <property type="molecule type" value="Genomic_DNA"/>
</dbReference>
<name>A0A2B7Y5N3_9EURO</name>
<evidence type="ECO:0000313" key="1">
    <source>
        <dbReference type="EMBL" id="PGH16208.1"/>
    </source>
</evidence>
<proteinExistence type="predicted"/>
<protein>
    <recommendedName>
        <fullName evidence="3">Aminoglycoside phosphotransferase domain-containing protein</fullName>
    </recommendedName>
</protein>
<dbReference type="Proteomes" id="UP000223968">
    <property type="component" value="Unassembled WGS sequence"/>
</dbReference>
<dbReference type="AlphaFoldDB" id="A0A2B7Y5N3"/>
<comment type="caution">
    <text evidence="1">The sequence shown here is derived from an EMBL/GenBank/DDBJ whole genome shotgun (WGS) entry which is preliminary data.</text>
</comment>
<keyword evidence="2" id="KW-1185">Reference proteome</keyword>
<reference evidence="1 2" key="1">
    <citation type="submission" date="2017-10" db="EMBL/GenBank/DDBJ databases">
        <title>Comparative genomics in systemic dimorphic fungi from Ajellomycetaceae.</title>
        <authorList>
            <person name="Munoz J.F."/>
            <person name="Mcewen J.G."/>
            <person name="Clay O.K."/>
            <person name="Cuomo C.A."/>
        </authorList>
    </citation>
    <scope>NUCLEOTIDE SEQUENCE [LARGE SCALE GENOMIC DNA]</scope>
    <source>
        <strain evidence="1 2">UAMH5409</strain>
    </source>
</reference>
<organism evidence="1 2">
    <name type="scientific">Helicocarpus griseus UAMH5409</name>
    <dbReference type="NCBI Taxonomy" id="1447875"/>
    <lineage>
        <taxon>Eukaryota</taxon>
        <taxon>Fungi</taxon>
        <taxon>Dikarya</taxon>
        <taxon>Ascomycota</taxon>
        <taxon>Pezizomycotina</taxon>
        <taxon>Eurotiomycetes</taxon>
        <taxon>Eurotiomycetidae</taxon>
        <taxon>Onygenales</taxon>
        <taxon>Ajellomycetaceae</taxon>
        <taxon>Helicocarpus</taxon>
    </lineage>
</organism>
<dbReference type="OrthoDB" id="4193134at2759"/>
<gene>
    <name evidence="1" type="ORF">AJ79_01977</name>
</gene>
<sequence>MQLTDMHASNIFVDENWNVKHVIDLEWACSLPLGELQVPFWLTGKGIDQFTDAKYDKFRIEYDKFVDIFEDVEKNASTPLYHNGNICSRAMLMRTALTDRRFWYSNALYTPKGLFNAFRTHLEPLFDNVPREISREVISPFWKSEMSSFVDSKMDEFARYQDEVRNVFEIN</sequence>
<evidence type="ECO:0000313" key="2">
    <source>
        <dbReference type="Proteomes" id="UP000223968"/>
    </source>
</evidence>
<evidence type="ECO:0008006" key="3">
    <source>
        <dbReference type="Google" id="ProtNLM"/>
    </source>
</evidence>